<organism evidence="3 4">
    <name type="scientific">Nocardioides koreensis</name>
    <dbReference type="NCBI Taxonomy" id="433651"/>
    <lineage>
        <taxon>Bacteria</taxon>
        <taxon>Bacillati</taxon>
        <taxon>Actinomycetota</taxon>
        <taxon>Actinomycetes</taxon>
        <taxon>Propionibacteriales</taxon>
        <taxon>Nocardioidaceae</taxon>
        <taxon>Nocardioides</taxon>
    </lineage>
</organism>
<reference evidence="3 4" key="1">
    <citation type="journal article" date="2019" name="Int. J. Syst. Evol. Microbiol.">
        <title>The Global Catalogue of Microorganisms (GCM) 10K type strain sequencing project: providing services to taxonomists for standard genome sequencing and annotation.</title>
        <authorList>
            <consortium name="The Broad Institute Genomics Platform"/>
            <consortium name="The Broad Institute Genome Sequencing Center for Infectious Disease"/>
            <person name="Wu L."/>
            <person name="Ma J."/>
        </authorList>
    </citation>
    <scope>NUCLEOTIDE SEQUENCE [LARGE SCALE GENOMIC DNA]</scope>
    <source>
        <strain evidence="3 4">JCM 16022</strain>
    </source>
</reference>
<gene>
    <name evidence="3" type="ORF">GCM10009844_09330</name>
</gene>
<feature type="transmembrane region" description="Helical" evidence="2">
    <location>
        <begin position="104"/>
        <end position="124"/>
    </location>
</feature>
<comment type="caution">
    <text evidence="3">The sequence shown here is derived from an EMBL/GenBank/DDBJ whole genome shotgun (WGS) entry which is preliminary data.</text>
</comment>
<sequence length="324" mass="35047">MSSGGGLRNRNWLRLPLFTLAAALVVLAYQVVPLLLALDIASVSRGLAISVAVVLLCEIPVLLVLRATTGKPAQLVAPANESPAMPQEADSWSPAPAGTRMRTAATFGSGTVVGILIAGLFAFAPSALDWTAPPSEPDVGPHANIQSPTSADPSLEERRTARCRSVLEAQARPLRTAAASLDQWQTHVAAMNQLVAGEITLEEARAFWNRTRLGAQQRLSRYESATKSFHRTSTTCSSRQVPEPSAGLESCVRVVKDRNRELAAADVALGTWRSHVADMEMFRKGLMTPEQATSMWLRNWRRGVAELKEYRAAARQARGQRCSA</sequence>
<feature type="region of interest" description="Disordered" evidence="1">
    <location>
        <begin position="133"/>
        <end position="156"/>
    </location>
</feature>
<proteinExistence type="predicted"/>
<dbReference type="EMBL" id="BAAAQR010000002">
    <property type="protein sequence ID" value="GAA2140037.1"/>
    <property type="molecule type" value="Genomic_DNA"/>
</dbReference>
<protein>
    <recommendedName>
        <fullName evidence="5">Lysozyme inhibitor LprI N-terminal domain-containing protein</fullName>
    </recommendedName>
</protein>
<evidence type="ECO:0008006" key="5">
    <source>
        <dbReference type="Google" id="ProtNLM"/>
    </source>
</evidence>
<feature type="transmembrane region" description="Helical" evidence="2">
    <location>
        <begin position="47"/>
        <end position="65"/>
    </location>
</feature>
<keyword evidence="2" id="KW-0472">Membrane</keyword>
<evidence type="ECO:0000313" key="4">
    <source>
        <dbReference type="Proteomes" id="UP001501771"/>
    </source>
</evidence>
<keyword evidence="2" id="KW-0812">Transmembrane</keyword>
<keyword evidence="2" id="KW-1133">Transmembrane helix</keyword>
<name>A0ABN2ZCF1_9ACTN</name>
<dbReference type="Proteomes" id="UP001501771">
    <property type="component" value="Unassembled WGS sequence"/>
</dbReference>
<accession>A0ABN2ZCF1</accession>
<evidence type="ECO:0000313" key="3">
    <source>
        <dbReference type="EMBL" id="GAA2140037.1"/>
    </source>
</evidence>
<evidence type="ECO:0000256" key="2">
    <source>
        <dbReference type="SAM" id="Phobius"/>
    </source>
</evidence>
<keyword evidence="4" id="KW-1185">Reference proteome</keyword>
<evidence type="ECO:0000256" key="1">
    <source>
        <dbReference type="SAM" id="MobiDB-lite"/>
    </source>
</evidence>